<dbReference type="InterPro" id="IPR000192">
    <property type="entry name" value="Aminotrans_V_dom"/>
</dbReference>
<dbReference type="InterPro" id="IPR016454">
    <property type="entry name" value="Cysteine_dSase"/>
</dbReference>
<dbReference type="PANTHER" id="PTHR43586">
    <property type="entry name" value="CYSTEINE DESULFURASE"/>
    <property type="match status" value="1"/>
</dbReference>
<evidence type="ECO:0000259" key="7">
    <source>
        <dbReference type="Pfam" id="PF00266"/>
    </source>
</evidence>
<evidence type="ECO:0000256" key="2">
    <source>
        <dbReference type="ARBA" id="ARBA00010447"/>
    </source>
</evidence>
<dbReference type="NCBIfam" id="TIGR01979">
    <property type="entry name" value="sufS"/>
    <property type="match status" value="1"/>
</dbReference>
<dbReference type="SUPFAM" id="SSF53383">
    <property type="entry name" value="PLP-dependent transferases"/>
    <property type="match status" value="1"/>
</dbReference>
<evidence type="ECO:0000256" key="5">
    <source>
        <dbReference type="ARBA" id="ARBA00022898"/>
    </source>
</evidence>
<proteinExistence type="inferred from homology"/>
<dbReference type="PIRSF" id="PIRSF005572">
    <property type="entry name" value="NifS"/>
    <property type="match status" value="1"/>
</dbReference>
<dbReference type="CDD" id="cd06453">
    <property type="entry name" value="SufS_like"/>
    <property type="match status" value="1"/>
</dbReference>
<gene>
    <name evidence="8" type="ORF">B2A_13761</name>
</gene>
<feature type="non-terminal residue" evidence="8">
    <location>
        <position position="1"/>
    </location>
</feature>
<evidence type="ECO:0000313" key="8">
    <source>
        <dbReference type="EMBL" id="EQD31316.1"/>
    </source>
</evidence>
<dbReference type="GO" id="GO:0006534">
    <property type="term" value="P:cysteine metabolic process"/>
    <property type="evidence" value="ECO:0007669"/>
    <property type="project" value="InterPro"/>
</dbReference>
<dbReference type="EC" id="2.8.1.7" evidence="3"/>
<evidence type="ECO:0000256" key="6">
    <source>
        <dbReference type="ARBA" id="ARBA00050776"/>
    </source>
</evidence>
<dbReference type="Gene3D" id="3.40.640.10">
    <property type="entry name" value="Type I PLP-dependent aspartate aminotransferase-like (Major domain)"/>
    <property type="match status" value="1"/>
</dbReference>
<evidence type="ECO:0000256" key="3">
    <source>
        <dbReference type="ARBA" id="ARBA00012239"/>
    </source>
</evidence>
<evidence type="ECO:0000256" key="1">
    <source>
        <dbReference type="ARBA" id="ARBA00001933"/>
    </source>
</evidence>
<comment type="caution">
    <text evidence="8">The sequence shown here is derived from an EMBL/GenBank/DDBJ whole genome shotgun (WGS) entry which is preliminary data.</text>
</comment>
<protein>
    <recommendedName>
        <fullName evidence="3">cysteine desulfurase</fullName>
        <ecNumber evidence="3">2.8.1.7</ecNumber>
    </recommendedName>
</protein>
<keyword evidence="5" id="KW-0663">Pyridoxal phosphate</keyword>
<dbReference type="EMBL" id="AUZZ01009973">
    <property type="protein sequence ID" value="EQD31316.1"/>
    <property type="molecule type" value="Genomic_DNA"/>
</dbReference>
<dbReference type="PANTHER" id="PTHR43586:SF8">
    <property type="entry name" value="CYSTEINE DESULFURASE 1, CHLOROPLASTIC"/>
    <property type="match status" value="1"/>
</dbReference>
<dbReference type="InterPro" id="IPR015422">
    <property type="entry name" value="PyrdxlP-dep_Trfase_small"/>
</dbReference>
<feature type="domain" description="Aminotransferase class V" evidence="7">
    <location>
        <begin position="21"/>
        <end position="394"/>
    </location>
</feature>
<dbReference type="Pfam" id="PF00266">
    <property type="entry name" value="Aminotran_5"/>
    <property type="match status" value="1"/>
</dbReference>
<dbReference type="Gene3D" id="3.90.1150.10">
    <property type="entry name" value="Aspartate Aminotransferase, domain 1"/>
    <property type="match status" value="1"/>
</dbReference>
<dbReference type="InterPro" id="IPR015421">
    <property type="entry name" value="PyrdxlP-dep_Trfase_major"/>
</dbReference>
<reference evidence="8" key="2">
    <citation type="journal article" date="2014" name="ISME J.">
        <title>Microbial stratification in low pH oxic and suboxic macroscopic growths along an acid mine drainage.</title>
        <authorList>
            <person name="Mendez-Garcia C."/>
            <person name="Mesa V."/>
            <person name="Sprenger R.R."/>
            <person name="Richter M."/>
            <person name="Diez M.S."/>
            <person name="Solano J."/>
            <person name="Bargiela R."/>
            <person name="Golyshina O.V."/>
            <person name="Manteca A."/>
            <person name="Ramos J.L."/>
            <person name="Gallego J.R."/>
            <person name="Llorente I."/>
            <person name="Martins Dos Santos V.A."/>
            <person name="Jensen O.N."/>
            <person name="Pelaez A.I."/>
            <person name="Sanchez J."/>
            <person name="Ferrer M."/>
        </authorList>
    </citation>
    <scope>NUCLEOTIDE SEQUENCE</scope>
</reference>
<dbReference type="InterPro" id="IPR015424">
    <property type="entry name" value="PyrdxlP-dep_Trfase"/>
</dbReference>
<dbReference type="GO" id="GO:0031071">
    <property type="term" value="F:cysteine desulfurase activity"/>
    <property type="evidence" value="ECO:0007669"/>
    <property type="project" value="UniProtKB-EC"/>
</dbReference>
<dbReference type="AlphaFoldDB" id="T0Y851"/>
<dbReference type="InterPro" id="IPR010970">
    <property type="entry name" value="Cys_dSase_SufS"/>
</dbReference>
<keyword evidence="4" id="KW-0808">Transferase</keyword>
<comment type="catalytic activity">
    <reaction evidence="6">
        <text>(sulfur carrier)-H + L-cysteine = (sulfur carrier)-SH + L-alanine</text>
        <dbReference type="Rhea" id="RHEA:43892"/>
        <dbReference type="Rhea" id="RHEA-COMP:14737"/>
        <dbReference type="Rhea" id="RHEA-COMP:14739"/>
        <dbReference type="ChEBI" id="CHEBI:29917"/>
        <dbReference type="ChEBI" id="CHEBI:35235"/>
        <dbReference type="ChEBI" id="CHEBI:57972"/>
        <dbReference type="ChEBI" id="CHEBI:64428"/>
        <dbReference type="EC" id="2.8.1.7"/>
    </reaction>
</comment>
<sequence length="407" mass="45022">LDRLRGDFPILERTFHGKPLVYLDSAGTSQKPRAVIEAESRFYSHENANVRRGVYALSQEADARYEGAREHAARFFGAGSAEEVVFVRGTTEGLNLVASTLGESRLARGDRVVATVMEHHSNIVPWQRLRELRGIDLQFIDITDDGRLRADDWERLIDPRTRVVTVTHASNVLGTVNPIREIAEIAHDRGALVVVDAAQSAPHLRVDVGRLGADFVALSGHKMLGPMGIGVLWGRAELLRALPPYMGGGEMIREVHQQSVSFAEPPARFEAGTPNVAGAVGLDAALSYLERIGWEAIVEHERQLYRRARREFSDRLGESVRIFGPEGEEDRLGLLSFALEGAHPHDIASLLDADGIAVRAGHHCAQPLMERLKVPALARASPYLYNTPEEIQRLVDALVRIRTLFAR</sequence>
<organism evidence="8">
    <name type="scientific">mine drainage metagenome</name>
    <dbReference type="NCBI Taxonomy" id="410659"/>
    <lineage>
        <taxon>unclassified sequences</taxon>
        <taxon>metagenomes</taxon>
        <taxon>ecological metagenomes</taxon>
    </lineage>
</organism>
<dbReference type="GO" id="GO:0030170">
    <property type="term" value="F:pyridoxal phosphate binding"/>
    <property type="evidence" value="ECO:0007669"/>
    <property type="project" value="InterPro"/>
</dbReference>
<comment type="cofactor">
    <cofactor evidence="1">
        <name>pyridoxal 5'-phosphate</name>
        <dbReference type="ChEBI" id="CHEBI:597326"/>
    </cofactor>
</comment>
<evidence type="ECO:0000256" key="4">
    <source>
        <dbReference type="ARBA" id="ARBA00022679"/>
    </source>
</evidence>
<accession>T0Y851</accession>
<name>T0Y851_9ZZZZ</name>
<comment type="similarity">
    <text evidence="2">Belongs to the class-V pyridoxal-phosphate-dependent aminotransferase family. Csd subfamily.</text>
</comment>
<reference evidence="8" key="1">
    <citation type="submission" date="2013-08" db="EMBL/GenBank/DDBJ databases">
        <authorList>
            <person name="Mendez C."/>
            <person name="Richter M."/>
            <person name="Ferrer M."/>
            <person name="Sanchez J."/>
        </authorList>
    </citation>
    <scope>NUCLEOTIDE SEQUENCE</scope>
</reference>